<keyword evidence="2 3" id="KW-0808">Transferase</keyword>
<keyword evidence="4" id="KW-1185">Reference proteome</keyword>
<dbReference type="Gene3D" id="3.40.50.2000">
    <property type="entry name" value="Glycogen Phosphorylase B"/>
    <property type="match status" value="2"/>
</dbReference>
<proteinExistence type="predicted"/>
<evidence type="ECO:0000313" key="4">
    <source>
        <dbReference type="Proteomes" id="UP000095200"/>
    </source>
</evidence>
<gene>
    <name evidence="3" type="ORF">DPF_2655</name>
</gene>
<dbReference type="InterPro" id="IPR051199">
    <property type="entry name" value="LPS_LOS_Heptosyltrfase"/>
</dbReference>
<dbReference type="GO" id="GO:0008713">
    <property type="term" value="F:ADP-heptose-lipopolysaccharide heptosyltransferase activity"/>
    <property type="evidence" value="ECO:0007669"/>
    <property type="project" value="TreeGrafter"/>
</dbReference>
<dbReference type="PANTHER" id="PTHR30160">
    <property type="entry name" value="TETRAACYLDISACCHARIDE 4'-KINASE-RELATED"/>
    <property type="match status" value="1"/>
</dbReference>
<dbReference type="GO" id="GO:0005829">
    <property type="term" value="C:cytosol"/>
    <property type="evidence" value="ECO:0007669"/>
    <property type="project" value="TreeGrafter"/>
</dbReference>
<dbReference type="SUPFAM" id="SSF53756">
    <property type="entry name" value="UDP-Glycosyltransferase/glycogen phosphorylase"/>
    <property type="match status" value="1"/>
</dbReference>
<dbReference type="InterPro" id="IPR002201">
    <property type="entry name" value="Glyco_trans_9"/>
</dbReference>
<dbReference type="STRING" id="1592317.DPF_2655"/>
<protein>
    <submittedName>
        <fullName evidence="3">Glycosyl transferase</fullName>
    </submittedName>
</protein>
<dbReference type="Proteomes" id="UP000095200">
    <property type="component" value="Unassembled WGS sequence"/>
</dbReference>
<evidence type="ECO:0000313" key="3">
    <source>
        <dbReference type="EMBL" id="GAU09919.1"/>
    </source>
</evidence>
<sequence>MATSLVIQLARFGDLVQTKRLVASLTSRPGDEVCLVVDHSLRELAKLLYPHVGVYSIQAHGGGHVQDSTFVRKMIASCTELRALDADCVYNLNFSGLNMALSSLFDPGIVRGYRLEQGQWRKDAWAHMGFRLASRRQSSPLNLVDLWAGYARDPIDPAKVNPPATAHGGGIGVVLAGRDPRRSLDTRTLALLTSAALERVGHGPIVLLGTRAESRMARDLQSLLRPAVAREVSDLTGRTHWQGLMEHVQKLDLLLTPDTGTMHLAAHLGVPVMAFFLASAWCHETGPYGKGHVVVQSVQECAPCKEGHRCPHQVCCVASFASRSLLRYVSGRSIRDWPRDLALYASGFDRLGSVFHVLAGDDLARDERAALRELVTIHNHLKTLLDHPASDDLLKRLYREKDWMVHASGTVC</sequence>
<evidence type="ECO:0000256" key="2">
    <source>
        <dbReference type="ARBA" id="ARBA00022679"/>
    </source>
</evidence>
<dbReference type="PANTHER" id="PTHR30160:SF7">
    <property type="entry name" value="ADP-HEPTOSE--LPS HEPTOSYLTRANSFERASE 2"/>
    <property type="match status" value="1"/>
</dbReference>
<dbReference type="Pfam" id="PF01075">
    <property type="entry name" value="Glyco_transf_9"/>
    <property type="match status" value="1"/>
</dbReference>
<dbReference type="RefSeq" id="WP_069860138.1">
    <property type="nucleotide sequence ID" value="NZ_BDFE01000020.1"/>
</dbReference>
<reference evidence="4" key="1">
    <citation type="submission" date="2016-06" db="EMBL/GenBank/DDBJ databases">
        <title>Draft genome sequence of Desulfoplanes formicivorans strain Pf12B.</title>
        <authorList>
            <person name="Watanabe M."/>
            <person name="Kojima H."/>
            <person name="Fukui M."/>
        </authorList>
    </citation>
    <scope>NUCLEOTIDE SEQUENCE [LARGE SCALE GENOMIC DNA]</scope>
    <source>
        <strain evidence="4">Pf12B</strain>
    </source>
</reference>
<dbReference type="OrthoDB" id="5506840at2"/>
<name>A0A194AMS5_9BACT</name>
<comment type="caution">
    <text evidence="3">The sequence shown here is derived from an EMBL/GenBank/DDBJ whole genome shotgun (WGS) entry which is preliminary data.</text>
</comment>
<dbReference type="GO" id="GO:0009244">
    <property type="term" value="P:lipopolysaccharide core region biosynthetic process"/>
    <property type="evidence" value="ECO:0007669"/>
    <property type="project" value="TreeGrafter"/>
</dbReference>
<dbReference type="EMBL" id="BDFE01000020">
    <property type="protein sequence ID" value="GAU09919.1"/>
    <property type="molecule type" value="Genomic_DNA"/>
</dbReference>
<dbReference type="AlphaFoldDB" id="A0A194AMS5"/>
<keyword evidence="1" id="KW-0328">Glycosyltransferase</keyword>
<accession>A0A194AMS5</accession>
<organism evidence="3 4">
    <name type="scientific">Desulfoplanes formicivorans</name>
    <dbReference type="NCBI Taxonomy" id="1592317"/>
    <lineage>
        <taxon>Bacteria</taxon>
        <taxon>Pseudomonadati</taxon>
        <taxon>Thermodesulfobacteriota</taxon>
        <taxon>Desulfovibrionia</taxon>
        <taxon>Desulfovibrionales</taxon>
        <taxon>Desulfoplanaceae</taxon>
        <taxon>Desulfoplanes</taxon>
    </lineage>
</organism>
<evidence type="ECO:0000256" key="1">
    <source>
        <dbReference type="ARBA" id="ARBA00022676"/>
    </source>
</evidence>
<dbReference type="CDD" id="cd03789">
    <property type="entry name" value="GT9_LPS_heptosyltransferase"/>
    <property type="match status" value="1"/>
</dbReference>